<protein>
    <recommendedName>
        <fullName evidence="6">Transport permease protein</fullName>
    </recommendedName>
</protein>
<feature type="transmembrane region" description="Helical" evidence="6">
    <location>
        <begin position="152"/>
        <end position="177"/>
    </location>
</feature>
<keyword evidence="9" id="KW-1185">Reference proteome</keyword>
<evidence type="ECO:0000256" key="2">
    <source>
        <dbReference type="ARBA" id="ARBA00022692"/>
    </source>
</evidence>
<evidence type="ECO:0000313" key="8">
    <source>
        <dbReference type="EMBL" id="SDO55116.1"/>
    </source>
</evidence>
<sequence>MTTLAYTLTDSSTLLRRNLRRLLRYKSLVFLQISMPIIFLLLFAFVFGGQLSNGLGPALSGGHTGRTGYLTYITPGILLITIGGAVQGTAIVVAMDMTGGIIDRLRTMAIARSAVLTGHVVASLIQTAVSLVVVLAVSVALGFRPTAGPVEWLAAAGVLILFGFALTWLATALGLAAASVETASNTPMILLLLPFLSSAFVPTSTLPAGLRQFAEYQPFTPVTETVRGLLTGTPIGHDGITAVAWSVGIAALSYLWARRLYRTRRPRSS</sequence>
<dbReference type="PROSITE" id="PS51012">
    <property type="entry name" value="ABC_TM2"/>
    <property type="match status" value="1"/>
</dbReference>
<evidence type="ECO:0000256" key="1">
    <source>
        <dbReference type="ARBA" id="ARBA00004141"/>
    </source>
</evidence>
<comment type="similarity">
    <text evidence="6">Belongs to the ABC-2 integral membrane protein family.</text>
</comment>
<evidence type="ECO:0000313" key="9">
    <source>
        <dbReference type="Proteomes" id="UP000198741"/>
    </source>
</evidence>
<dbReference type="STRING" id="1090615.SAMN04515671_1301"/>
<dbReference type="EMBL" id="LT629710">
    <property type="protein sequence ID" value="SDO55116.1"/>
    <property type="molecule type" value="Genomic_DNA"/>
</dbReference>
<dbReference type="PANTHER" id="PTHR43229">
    <property type="entry name" value="NODULATION PROTEIN J"/>
    <property type="match status" value="1"/>
</dbReference>
<feature type="transmembrane region" description="Helical" evidence="6">
    <location>
        <begin position="69"/>
        <end position="93"/>
    </location>
</feature>
<feature type="domain" description="ABC transmembrane type-2" evidence="7">
    <location>
        <begin position="27"/>
        <end position="264"/>
    </location>
</feature>
<feature type="transmembrane region" description="Helical" evidence="6">
    <location>
        <begin position="28"/>
        <end position="49"/>
    </location>
</feature>
<dbReference type="InterPro" id="IPR000412">
    <property type="entry name" value="ABC_2_transport"/>
</dbReference>
<evidence type="ECO:0000259" key="7">
    <source>
        <dbReference type="PROSITE" id="PS51012"/>
    </source>
</evidence>
<dbReference type="RefSeq" id="WP_090475214.1">
    <property type="nucleotide sequence ID" value="NZ_LT629710.1"/>
</dbReference>
<keyword evidence="6" id="KW-0813">Transport</keyword>
<dbReference type="Proteomes" id="UP000198741">
    <property type="component" value="Chromosome I"/>
</dbReference>
<dbReference type="InterPro" id="IPR047817">
    <property type="entry name" value="ABC2_TM_bact-type"/>
</dbReference>
<evidence type="ECO:0000256" key="5">
    <source>
        <dbReference type="ARBA" id="ARBA00023251"/>
    </source>
</evidence>
<keyword evidence="3 6" id="KW-1133">Transmembrane helix</keyword>
<feature type="transmembrane region" description="Helical" evidence="6">
    <location>
        <begin position="239"/>
        <end position="257"/>
    </location>
</feature>
<accession>A0A1H0KH15</accession>
<dbReference type="PANTHER" id="PTHR43229:SF2">
    <property type="entry name" value="NODULATION PROTEIN J"/>
    <property type="match status" value="1"/>
</dbReference>
<keyword evidence="5" id="KW-0046">Antibiotic resistance</keyword>
<dbReference type="GO" id="GO:0046677">
    <property type="term" value="P:response to antibiotic"/>
    <property type="evidence" value="ECO:0007669"/>
    <property type="project" value="UniProtKB-KW"/>
</dbReference>
<keyword evidence="2 6" id="KW-0812">Transmembrane</keyword>
<dbReference type="OrthoDB" id="670210at2"/>
<organism evidence="8 9">
    <name type="scientific">Nakamurella panacisegetis</name>
    <dbReference type="NCBI Taxonomy" id="1090615"/>
    <lineage>
        <taxon>Bacteria</taxon>
        <taxon>Bacillati</taxon>
        <taxon>Actinomycetota</taxon>
        <taxon>Actinomycetes</taxon>
        <taxon>Nakamurellales</taxon>
        <taxon>Nakamurellaceae</taxon>
        <taxon>Nakamurella</taxon>
    </lineage>
</organism>
<gene>
    <name evidence="8" type="ORF">SAMN04515671_1301</name>
</gene>
<evidence type="ECO:0000256" key="3">
    <source>
        <dbReference type="ARBA" id="ARBA00022989"/>
    </source>
</evidence>
<evidence type="ECO:0000256" key="6">
    <source>
        <dbReference type="RuleBase" id="RU361157"/>
    </source>
</evidence>
<keyword evidence="4 6" id="KW-0472">Membrane</keyword>
<reference evidence="8 9" key="1">
    <citation type="submission" date="2016-10" db="EMBL/GenBank/DDBJ databases">
        <authorList>
            <person name="de Groot N.N."/>
        </authorList>
    </citation>
    <scope>NUCLEOTIDE SEQUENCE [LARGE SCALE GENOMIC DNA]</scope>
    <source>
        <strain evidence="9">P4-7,KCTC 19426,CECT 7604</strain>
    </source>
</reference>
<dbReference type="GO" id="GO:0140359">
    <property type="term" value="F:ABC-type transporter activity"/>
    <property type="evidence" value="ECO:0007669"/>
    <property type="project" value="InterPro"/>
</dbReference>
<dbReference type="InterPro" id="IPR013525">
    <property type="entry name" value="ABC2_TM"/>
</dbReference>
<keyword evidence="6" id="KW-1003">Cell membrane</keyword>
<comment type="subcellular location">
    <subcellularLocation>
        <location evidence="6">Cell membrane</location>
        <topology evidence="6">Multi-pass membrane protein</topology>
    </subcellularLocation>
    <subcellularLocation>
        <location evidence="1">Membrane</location>
        <topology evidence="1">Multi-pass membrane protein</topology>
    </subcellularLocation>
</comment>
<proteinExistence type="inferred from homology"/>
<name>A0A1H0KH15_9ACTN</name>
<evidence type="ECO:0000256" key="4">
    <source>
        <dbReference type="ARBA" id="ARBA00023136"/>
    </source>
</evidence>
<dbReference type="InterPro" id="IPR051784">
    <property type="entry name" value="Nod_factor_ABC_transporter"/>
</dbReference>
<feature type="transmembrane region" description="Helical" evidence="6">
    <location>
        <begin position="114"/>
        <end position="140"/>
    </location>
</feature>
<feature type="transmembrane region" description="Helical" evidence="6">
    <location>
        <begin position="189"/>
        <end position="210"/>
    </location>
</feature>
<dbReference type="AlphaFoldDB" id="A0A1H0KH15"/>
<dbReference type="Pfam" id="PF01061">
    <property type="entry name" value="ABC2_membrane"/>
    <property type="match status" value="1"/>
</dbReference>
<dbReference type="PIRSF" id="PIRSF006648">
    <property type="entry name" value="DrrB"/>
    <property type="match status" value="1"/>
</dbReference>
<dbReference type="GO" id="GO:0043190">
    <property type="term" value="C:ATP-binding cassette (ABC) transporter complex"/>
    <property type="evidence" value="ECO:0007669"/>
    <property type="project" value="InterPro"/>
</dbReference>